<keyword evidence="2" id="KW-1185">Reference proteome</keyword>
<name>A0ACB9ZEF0_9PEZI</name>
<evidence type="ECO:0000313" key="1">
    <source>
        <dbReference type="EMBL" id="KAI4869907.1"/>
    </source>
</evidence>
<sequence>MAQPGQGEFVDFHLSNDEIDYIIHHVFLPPELPHRDNYSVEKEATLLKIVIQGLSAFKDRMQDGPTHGVNAAITTMKHLRLIHDSSMGIAGADEGTFVEAFEMLSQKGTTIALHIRKQNAGILFNRSESSVHVEMFELSPNNEAVISTQGRLRRLFPGSSVAIPLSIFQSGEFQTTVAHTLSKMNYQSAYGTQPQVMKAGEMQDEDRDTTNPKMVTELFSAFLRSMGNPVRVSEIWKNTREEVFWKDGNLHPFHRSPLWLLIRVTLQLQFSRSEALECSEQTYKIFMLFFMTNILAQPQALALPTDILSAMSAKLSRRRKKLSQPVPQSLFSFVELTLSKTHETMQKGWEKVQTQDCTPSKLESLRNLKFHHDTSTNIPSLDEYIQYVSGRKEDNSPCTFEPSCPLYTEDEPRSTFSLESDYATFDLAIFEKWVASDLNQWLTARRTQPGTAGILRGLLERYHKAAVECYSKNPEALSIMILTVLELWIALDKAAIELHGLLSKYHPGIELGLLENLHLPLKKQMERLLEVERYLEDRCSNAEFGFHEVLSTSNSSFPVRYFDQCVELQNLLHEIEACATKDREAKRAEFRQKSDEYRDWMQRYDASNHEYESSGLWEWKHKYNCSKCAWKTVADNLKIEIHEWPLSEYASEAKAAIFELRVPGAFGHWRDSTIFVISDVLLSKYQDTQPPRARFPLDHEKVFLKRYFKCFDHKQRILLLSQNKPQMGTHRSMTEIINKTEDDVCLKNGLHLQYYDKMKDCFTSGLTSTQEIAKLCTYTLPAPLQQFIFRPKIEPDGPSPNTVLATQSTCPDDLSLEEYKALTSLPLGCKIQWQNILVQIASPSVDFNMQATLFVVMQCILQTGPRSGDGDVRRSGHGILTDSLRRIEMNWKSFHALCIFVSIARRLLSLTSASAVELRSLEILALFRDTAMKWVHDLQEKVQGATDDKIRNDLRSKVVDNHLQSLLTSSPKDACTMIQFAIAIKDGVLRKPTKYLTSIIFGILVEQVASGSNPALDNAINAIWSSFHASGQWEALGNPYHHWLCSKSAPSNGCNVLEVHFSLLTGELLINGSPLSRLPGNYERNDIYPTLFGRSILEVAPSDEFGLNFGLDKEENLSVRATNENRTFELIPRSVLKNSFPTMFVDNFVHWYNLEDDWIEFCTQEFPWDHSERNWMLRHGLDSGWQLVKGDALLINMKSPTAKAVANILSPLETLEWTHITLHGLSLDVELPRLQLGFHLKQGETMITSHQFRRMSIDEDQLTGTLIGLRDKLVLKDVSNQARKIIIPNGAIRFIRAGQHVQVTVDKGSATRVHAYDIDVLLGRLVDDGSLQSKLLISYLHALTSFPLPDPLTRMNGTEQALTILKSAAVQSFKWLTKEDHDLLIGIALLTPKRKYYPDNEQVMQTVTWNPSLGFLAQHSQFYQVVLSILNKAKSSKFFYEDSYVTPPTIDHVMPGLLRRDLIRSSAFRVSGFGAEDHTDSCDITYKERDRGQNSKKASRAFIMSSIVFREQFSLYRKVPENLGTMIWNFILRHNNKTNGPKQLMPMSEVNYDGGLLQNWAKRIAQDLIPFQCLLSTASPRPSKFQVMLWLATLSFAEDPDMTILQTLASFFAAGEMATVTAPAFRNFNLAYGYEFHQSKLLEQLKSKGSYLTFEKSPEARFMRSQGKYNMDFQQSQKRLFDENKVEKLEELSNALASQWPRRSPTRPEETNSAGWCEYIKMDQAMREAEYFFKPRYDNYRLVQYLDQISNEIPRHINPVNSPPFSVVPLPLNLPRKRGFIGNKDLFCCQAPVELSPDTEYEERDLLLEDNQNITASNIAELLSRLDKQAESEYERKYIEDLRRSGESLQGWRKEHRLTLAPDKIKELLERLRDDCLKVVNGIYDAMVEAVESGQEGTRGPHWPRISPIFFLQRLTRKHWQKISEGWKKCIVRYGEAITQLQRAERLLGAGENPHALVNELRNAGHTAWRPIEYPEWLLLEIESGILIRPVQAQIAASMMNPETGSNASSVIVPLLSAALADGSQLQMYSMLVSKLGGLLDRRIYHMPFTRAVKVGYTEVQAMKKMFEDCSRTGSIFLVQPEHILSFKLMGIECTLTGKDEIGKALIQSQHDLDVSTRDIVDESDENFSVKFELVYTMGTQRPTEHSPERWICAHQVLDIVKQVVMRVRSELPSSIEVHSQSLGCFPLTRILESKAGDRILHQVAEHICATGLKGFPVTRQRERIRKAVERYIVNVHLEAADIELVEDQDENGFWASASQTLLLLRGLIAGGVLEFAFSSKRWRVDYGLDPSRRPSTKLAVPYRAKDNPSPRSEFSHPDVVIVLTSLSYYYGGIDEEDLYHTFDHLLKSDQAGLEYDAWKKDAHDAPALDSINLEDRAQFTQQVYPTFRYAKGVIDYFLCHIVFPKEMKEFPQKLSASGWDTGEEKKRLTTGFSGTNDSRKVLPLSITQLDLETQKHTNALVLENLLRPENSVHLMRPRREVDGSMADMLLDIITAMEQPTRVILDVGAQILELSNRDVAKAWLSKISDASKTEAAIYFDDEDEMRVLDRKDHDEPLQTSPFSTHLDACLVFLDEAHTRGTDLKLPRNYRAAVTLGANLTKDRLVQACMRLRMLGEGQSVIFCVPEEIQKKIRPDKSKETLPADQEISVVNILTWAIGETWRDIHRSMGLWACQGRRNEHHREIWKQARSTRETEPGQTQQIHFGRSLAEKYLEDEAQTLDRRYRPRMKQSLKESEQSTDTDPISLRCAEFKNLDLGSAALQEEEERELSPEIEQERQDERPPEATPALHKVHHDIKEFVQLGAVLDSSKGYGPAFLALRKTKAGEFCDVSQFRSRLLASEDFASTIEPRGSSDALDSYQRSVQWILTSGPPAGDDDTKPGTIEHMMVISPFEARELLPAIQQSDVVALHLYAPRSNLSYRPLDTLDLYTVPERLKTRRIPRRLATELNLFAGQLYFDSFERYVDACRFLGISYETPKEGEEIAADGFILRDGEGRVGGESGLRSSPVAFFKALHMGIRRNCESIDKTHMGKLLDNQLLQPSDFEG</sequence>
<proteinExistence type="predicted"/>
<dbReference type="EMBL" id="MU393427">
    <property type="protein sequence ID" value="KAI4869907.1"/>
    <property type="molecule type" value="Genomic_DNA"/>
</dbReference>
<reference evidence="1 2" key="1">
    <citation type="journal article" date="2022" name="New Phytol.">
        <title>Ecological generalism drives hyperdiversity of secondary metabolite gene clusters in xylarialean endophytes.</title>
        <authorList>
            <person name="Franco M.E.E."/>
            <person name="Wisecaver J.H."/>
            <person name="Arnold A.E."/>
            <person name="Ju Y.M."/>
            <person name="Slot J.C."/>
            <person name="Ahrendt S."/>
            <person name="Moore L.P."/>
            <person name="Eastman K.E."/>
            <person name="Scott K."/>
            <person name="Konkel Z."/>
            <person name="Mondo S.J."/>
            <person name="Kuo A."/>
            <person name="Hayes R.D."/>
            <person name="Haridas S."/>
            <person name="Andreopoulos B."/>
            <person name="Riley R."/>
            <person name="LaButti K."/>
            <person name="Pangilinan J."/>
            <person name="Lipzen A."/>
            <person name="Amirebrahimi M."/>
            <person name="Yan J."/>
            <person name="Adam C."/>
            <person name="Keymanesh K."/>
            <person name="Ng V."/>
            <person name="Louie K."/>
            <person name="Northen T."/>
            <person name="Drula E."/>
            <person name="Henrissat B."/>
            <person name="Hsieh H.M."/>
            <person name="Youens-Clark K."/>
            <person name="Lutzoni F."/>
            <person name="Miadlikowska J."/>
            <person name="Eastwood D.C."/>
            <person name="Hamelin R.C."/>
            <person name="Grigoriev I.V."/>
            <person name="U'Ren J.M."/>
        </authorList>
    </citation>
    <scope>NUCLEOTIDE SEQUENCE [LARGE SCALE GENOMIC DNA]</scope>
    <source>
        <strain evidence="1 2">CBS 119005</strain>
    </source>
</reference>
<organism evidence="1 2">
    <name type="scientific">Hypoxylon rubiginosum</name>
    <dbReference type="NCBI Taxonomy" id="110542"/>
    <lineage>
        <taxon>Eukaryota</taxon>
        <taxon>Fungi</taxon>
        <taxon>Dikarya</taxon>
        <taxon>Ascomycota</taxon>
        <taxon>Pezizomycotina</taxon>
        <taxon>Sordariomycetes</taxon>
        <taxon>Xylariomycetidae</taxon>
        <taxon>Xylariales</taxon>
        <taxon>Hypoxylaceae</taxon>
        <taxon>Hypoxylon</taxon>
    </lineage>
</organism>
<comment type="caution">
    <text evidence="1">The sequence shown here is derived from an EMBL/GenBank/DDBJ whole genome shotgun (WGS) entry which is preliminary data.</text>
</comment>
<evidence type="ECO:0000313" key="2">
    <source>
        <dbReference type="Proteomes" id="UP001497700"/>
    </source>
</evidence>
<dbReference type="Proteomes" id="UP001497700">
    <property type="component" value="Unassembled WGS sequence"/>
</dbReference>
<gene>
    <name evidence="1" type="ORF">F4820DRAFT_470764</name>
</gene>
<protein>
    <submittedName>
        <fullName evidence="1">Uncharacterized protein</fullName>
    </submittedName>
</protein>
<accession>A0ACB9ZEF0</accession>